<feature type="compositionally biased region" description="Low complexity" evidence="1">
    <location>
        <begin position="1372"/>
        <end position="1382"/>
    </location>
</feature>
<feature type="region of interest" description="Disordered" evidence="1">
    <location>
        <begin position="848"/>
        <end position="910"/>
    </location>
</feature>
<dbReference type="PANTHER" id="PTHR33870">
    <property type="entry name" value="CARDIOMYOPATHY-ASSOCIATED PROTEIN"/>
    <property type="match status" value="1"/>
</dbReference>
<feature type="compositionally biased region" description="Acidic residues" evidence="1">
    <location>
        <begin position="138"/>
        <end position="150"/>
    </location>
</feature>
<feature type="compositionally biased region" description="Basic and acidic residues" evidence="1">
    <location>
        <begin position="1065"/>
        <end position="1083"/>
    </location>
</feature>
<feature type="region of interest" description="Disordered" evidence="1">
    <location>
        <begin position="926"/>
        <end position="985"/>
    </location>
</feature>
<dbReference type="PANTHER" id="PTHR33870:SF4">
    <property type="entry name" value="CARDIOMYOPATHY-ASSOCIATED PROTEIN"/>
    <property type="match status" value="1"/>
</dbReference>
<feature type="compositionally biased region" description="Polar residues" evidence="1">
    <location>
        <begin position="926"/>
        <end position="938"/>
    </location>
</feature>
<name>A0A7N0RI55_KALFE</name>
<feature type="compositionally biased region" description="Basic and acidic residues" evidence="1">
    <location>
        <begin position="603"/>
        <end position="628"/>
    </location>
</feature>
<keyword evidence="2" id="KW-0472">Membrane</keyword>
<feature type="compositionally biased region" description="Low complexity" evidence="1">
    <location>
        <begin position="562"/>
        <end position="581"/>
    </location>
</feature>
<dbReference type="OMA" id="CTENEMD"/>
<protein>
    <submittedName>
        <fullName evidence="3">Uncharacterized protein</fullName>
    </submittedName>
</protein>
<dbReference type="Proteomes" id="UP000594263">
    <property type="component" value="Unplaced"/>
</dbReference>
<feature type="compositionally biased region" description="Polar residues" evidence="1">
    <location>
        <begin position="875"/>
        <end position="893"/>
    </location>
</feature>
<feature type="compositionally biased region" description="Low complexity" evidence="1">
    <location>
        <begin position="743"/>
        <end position="752"/>
    </location>
</feature>
<feature type="compositionally biased region" description="Basic and acidic residues" evidence="1">
    <location>
        <begin position="583"/>
        <end position="596"/>
    </location>
</feature>
<feature type="compositionally biased region" description="Acidic residues" evidence="1">
    <location>
        <begin position="122"/>
        <end position="131"/>
    </location>
</feature>
<feature type="region of interest" description="Disordered" evidence="1">
    <location>
        <begin position="1289"/>
        <end position="1382"/>
    </location>
</feature>
<proteinExistence type="predicted"/>
<feature type="region of interest" description="Disordered" evidence="1">
    <location>
        <begin position="734"/>
        <end position="770"/>
    </location>
</feature>
<feature type="compositionally biased region" description="Polar residues" evidence="1">
    <location>
        <begin position="1086"/>
        <end position="1098"/>
    </location>
</feature>
<feature type="compositionally biased region" description="Acidic residues" evidence="1">
    <location>
        <begin position="350"/>
        <end position="377"/>
    </location>
</feature>
<feature type="region of interest" description="Disordered" evidence="1">
    <location>
        <begin position="229"/>
        <end position="406"/>
    </location>
</feature>
<feature type="compositionally biased region" description="Basic and acidic residues" evidence="1">
    <location>
        <begin position="1335"/>
        <end position="1371"/>
    </location>
</feature>
<keyword evidence="2" id="KW-0812">Transmembrane</keyword>
<dbReference type="EnsemblPlants" id="Kaladp0011s0740.1.v1.1">
    <property type="protein sequence ID" value="Kaladp0011s0740.1.v1.1"/>
    <property type="gene ID" value="Kaladp0011s0740.v1.1"/>
</dbReference>
<organism evidence="3 4">
    <name type="scientific">Kalanchoe fedtschenkoi</name>
    <name type="common">Lavender scallops</name>
    <name type="synonym">South American air plant</name>
    <dbReference type="NCBI Taxonomy" id="63787"/>
    <lineage>
        <taxon>Eukaryota</taxon>
        <taxon>Viridiplantae</taxon>
        <taxon>Streptophyta</taxon>
        <taxon>Embryophyta</taxon>
        <taxon>Tracheophyta</taxon>
        <taxon>Spermatophyta</taxon>
        <taxon>Magnoliopsida</taxon>
        <taxon>eudicotyledons</taxon>
        <taxon>Gunneridae</taxon>
        <taxon>Pentapetalae</taxon>
        <taxon>Saxifragales</taxon>
        <taxon>Crassulaceae</taxon>
        <taxon>Kalanchoe</taxon>
    </lineage>
</organism>
<keyword evidence="4" id="KW-1185">Reference proteome</keyword>
<feature type="region of interest" description="Disordered" evidence="1">
    <location>
        <begin position="657"/>
        <end position="695"/>
    </location>
</feature>
<feature type="compositionally biased region" description="Polar residues" evidence="1">
    <location>
        <begin position="685"/>
        <end position="694"/>
    </location>
</feature>
<feature type="transmembrane region" description="Helical" evidence="2">
    <location>
        <begin position="48"/>
        <end position="71"/>
    </location>
</feature>
<feature type="compositionally biased region" description="Basic and acidic residues" evidence="1">
    <location>
        <begin position="848"/>
        <end position="860"/>
    </location>
</feature>
<keyword evidence="2" id="KW-1133">Transmembrane helix</keyword>
<feature type="region of interest" description="Disordered" evidence="1">
    <location>
        <begin position="186"/>
        <end position="212"/>
    </location>
</feature>
<sequence length="1382" mass="152352">MGSDVLIRIRKYALISTRVCYTSVRHHPFLVGFLCWLYLFYRSCPVLFSFFLSASPVLITTALLLGTLLSYGESNLPELEKEVSNRIAARDSGLGASRSFGVFVSERDAGFDVNKLRKARDLEDEDGDDEKESLRDEVNEEEDSDHEFGDDDNKPLIKRKSRNGKFGKRVSEEDVWEGVRSLEIGDKNKEVSRAPVEESGHGDEVTSRDDEADRALYARVPYVEHERFELEDNHLAGEDFDGPYSLNTVYTSLSLSPQREEAGAHVASDSQSENDHSSETGSDEDGAEDEDSSESESDGNESSSPDASMADIMPMLDELHPLLDVDAPQPAHDDIDSTEHRSVDGNSIESAEDSENQEDEDGDDGDDDDDDDNEEDGQSNKGEGDKPGITWTEDDQKNLMDMGTSEIERNQRLENLIARRWARKMKRLADEKNLIDLESADLPFNVPHISTLRRNPFDSPVDSFDMMGLPPIPGSAPSILQPRRNPFDLPYDQNEEKPVLTGDNFAQEFIAPQRDAIFRRHESFSVGPSTLGNSRQDMRWRPYFVPERTAAEEAYASIQRQLSEVSESKTSSVLETESVSSATDHEDGKLAERDISLETYMVSKDESNPDHAEYESRSSEDAESMDVEHANRDVNQDEFEIQLGDQGSLQETESNMAVIEESSSRVESSQSEINMPEHAVDENSEGSSHSSPTIEMQVDHDEISMMGHALDDFRDAGASFSGSAETIRSEMHLSTEHVEDGSDSSSVTSLSETNEEVSDPIVGNESVGETGDLIEDSHSVIHSPAGESSTSLAVEIPDDHHIKEPVYDSSPTPMEKHLLFSSASTDCQPESSEVGSPVVADEAETHLVNKGFEEHTEREVIAGSSSEVMHRDSNHWSIGNENQETHSASQTVEQDLMNDHPSESAPSDTQLEHVELRNIEVLTDVGQTSMSETTSNPHQHIIPSDASLSTAGEDQFHLEAKQVSEIDRGSSSSDADSSEDKYVSKEDMLHAEHDEVQTLISDDNESLVVQVSEASPYVSSDYDSLEDHLDTRTFQVNQDELPIPGTNDDAPSQERVSAESIYQHAESKSESSLGRDENLKAHDTVTAVSSSNYNQETVEPSIVEAESTTKTSSDDTATRVFPEVSVAIPLNNHLIESIKEMSSGGVPTDKLDEFQTPVSARYFDFTSKEFQPNATDIDEVEDETEDFKDLDEGLLAKLDTVSDFSVPNSEKGLVKLPVVADPVHTRAGSGTMNHISETNTDLPVFEASSVNGMDTAFHQIDDGVPVEEVILPSLLFGGRAAVDSKDVLVSEPDSPVSETKEVSVENEELVTRSTDVTEKTEAEPTSPDSSASTELMKHDMHQEQGRTESPKHSPEETSAKDTKKEKSRESSSDSSSSESDSD</sequence>
<feature type="region of interest" description="Disordered" evidence="1">
    <location>
        <begin position="121"/>
        <end position="160"/>
    </location>
</feature>
<feature type="compositionally biased region" description="Polar residues" evidence="1">
    <location>
        <begin position="245"/>
        <end position="257"/>
    </location>
</feature>
<feature type="compositionally biased region" description="Basic and acidic residues" evidence="1">
    <location>
        <begin position="331"/>
        <end position="343"/>
    </location>
</feature>
<reference evidence="3" key="1">
    <citation type="submission" date="2021-01" db="UniProtKB">
        <authorList>
            <consortium name="EnsemblPlants"/>
        </authorList>
    </citation>
    <scope>IDENTIFICATION</scope>
</reference>
<evidence type="ECO:0000313" key="3">
    <source>
        <dbReference type="EnsemblPlants" id="Kaladp0011s0740.1.v1.1"/>
    </source>
</evidence>
<feature type="compositionally biased region" description="Basic and acidic residues" evidence="1">
    <location>
        <begin position="954"/>
        <end position="968"/>
    </location>
</feature>
<accession>A0A7N0RI55</accession>
<evidence type="ECO:0000256" key="2">
    <source>
        <dbReference type="SAM" id="Phobius"/>
    </source>
</evidence>
<feature type="region of interest" description="Disordered" evidence="1">
    <location>
        <begin position="562"/>
        <end position="628"/>
    </location>
</feature>
<evidence type="ECO:0000313" key="4">
    <source>
        <dbReference type="Proteomes" id="UP000594263"/>
    </source>
</evidence>
<feature type="compositionally biased region" description="Acidic residues" evidence="1">
    <location>
        <begin position="281"/>
        <end position="299"/>
    </location>
</feature>
<evidence type="ECO:0000256" key="1">
    <source>
        <dbReference type="SAM" id="MobiDB-lite"/>
    </source>
</evidence>
<feature type="region of interest" description="Disordered" evidence="1">
    <location>
        <begin position="1018"/>
        <end position="1116"/>
    </location>
</feature>
<dbReference type="Gramene" id="Kaladp0011s0740.1.v1.1">
    <property type="protein sequence ID" value="Kaladp0011s0740.1.v1.1"/>
    <property type="gene ID" value="Kaladp0011s0740.v1.1"/>
</dbReference>